<proteinExistence type="predicted"/>
<dbReference type="EMBL" id="LCAE01000003">
    <property type="protein sequence ID" value="KKR87873.1"/>
    <property type="molecule type" value="Genomic_DNA"/>
</dbReference>
<feature type="transmembrane region" description="Helical" evidence="1">
    <location>
        <begin position="202"/>
        <end position="222"/>
    </location>
</feature>
<dbReference type="AlphaFoldDB" id="A0A0G0UG47"/>
<feature type="transmembrane region" description="Helical" evidence="1">
    <location>
        <begin position="142"/>
        <end position="160"/>
    </location>
</feature>
<feature type="transmembrane region" description="Helical" evidence="1">
    <location>
        <begin position="172"/>
        <end position="196"/>
    </location>
</feature>
<organism evidence="2 3">
    <name type="scientific">Candidatus Woesebacteria bacterium GW2011_GWB1_41_10</name>
    <dbReference type="NCBI Taxonomy" id="1618577"/>
    <lineage>
        <taxon>Bacteria</taxon>
        <taxon>Candidatus Woeseibacteriota</taxon>
    </lineage>
</organism>
<feature type="transmembrane region" description="Helical" evidence="1">
    <location>
        <begin position="300"/>
        <end position="320"/>
    </location>
</feature>
<gene>
    <name evidence="2" type="ORF">UU32_C0003G0003</name>
</gene>
<evidence type="ECO:0000313" key="3">
    <source>
        <dbReference type="Proteomes" id="UP000033858"/>
    </source>
</evidence>
<feature type="transmembrane region" description="Helical" evidence="1">
    <location>
        <begin position="268"/>
        <end position="288"/>
    </location>
</feature>
<sequence>MIKQFKFLLLVILLSIPAFFRMVRSGIFSMSDFHLFRLYEFDKCVKAMQIPCRWAPDAGLGYGEPLFNFYPQLPYAIGEIFHLLGFTFVDSLKILFTLSIIGSAIAIYFLAKHLWKSQWAGIVSAAIYIYAPYRAVDVWVRGALPEALAFTIFPLIILAIEKRKLITLGFLLSALILTHNLSALMFLPVVLVWLIYRKYWKGFWGFIVAAGLSAFYVLPVIFESRFVNLVSTTQGYFDFRAHFLTLSQIFLDFTWGYGGSTWGEGDGLNLSVGLIQWVLPLVIVLVFVLKKEILKQKEFLILLIAGFVYLFLTHNKSTFIWENLSFTAYLQFPWRFLGVAVFCFALSSGLIVKIVKNRIFGFALLILVSYFVLRISNFFKPDIWYNVSDSYFLSGGEWDRQRSASIGDYWPNFGHKIPTASSDGRYINYFPGWNYTPNEEGLIPAEGAEFENTQIRNIGNIISLVALCVSILLSFLL</sequence>
<keyword evidence="1" id="KW-0472">Membrane</keyword>
<feature type="transmembrane region" description="Helical" evidence="1">
    <location>
        <begin position="332"/>
        <end position="352"/>
    </location>
</feature>
<feature type="transmembrane region" description="Helical" evidence="1">
    <location>
        <begin position="92"/>
        <end position="111"/>
    </location>
</feature>
<feature type="transmembrane region" description="Helical" evidence="1">
    <location>
        <begin position="359"/>
        <end position="379"/>
    </location>
</feature>
<feature type="transmembrane region" description="Helical" evidence="1">
    <location>
        <begin position="458"/>
        <end position="476"/>
    </location>
</feature>
<evidence type="ECO:0000256" key="1">
    <source>
        <dbReference type="SAM" id="Phobius"/>
    </source>
</evidence>
<name>A0A0G0UG47_9BACT</name>
<keyword evidence="1" id="KW-1133">Transmembrane helix</keyword>
<reference evidence="2 3" key="1">
    <citation type="journal article" date="2015" name="Nature">
        <title>rRNA introns, odd ribosomes, and small enigmatic genomes across a large radiation of phyla.</title>
        <authorList>
            <person name="Brown C.T."/>
            <person name="Hug L.A."/>
            <person name="Thomas B.C."/>
            <person name="Sharon I."/>
            <person name="Castelle C.J."/>
            <person name="Singh A."/>
            <person name="Wilkins M.J."/>
            <person name="Williams K.H."/>
            <person name="Banfield J.F."/>
        </authorList>
    </citation>
    <scope>NUCLEOTIDE SEQUENCE [LARGE SCALE GENOMIC DNA]</scope>
</reference>
<evidence type="ECO:0000313" key="2">
    <source>
        <dbReference type="EMBL" id="KKR87873.1"/>
    </source>
</evidence>
<evidence type="ECO:0008006" key="4">
    <source>
        <dbReference type="Google" id="ProtNLM"/>
    </source>
</evidence>
<keyword evidence="1" id="KW-0812">Transmembrane</keyword>
<accession>A0A0G0UG47</accession>
<dbReference type="Proteomes" id="UP000033858">
    <property type="component" value="Unassembled WGS sequence"/>
</dbReference>
<comment type="caution">
    <text evidence="2">The sequence shown here is derived from an EMBL/GenBank/DDBJ whole genome shotgun (WGS) entry which is preliminary data.</text>
</comment>
<protein>
    <recommendedName>
        <fullName evidence="4">Membrane protein 6-pyruvoyl-tetrahydropterin synthase-related domain-containing protein</fullName>
    </recommendedName>
</protein>